<gene>
    <name evidence="1" type="ORF">PACLA_8A036654</name>
</gene>
<dbReference type="AlphaFoldDB" id="A0A6S7FW91"/>
<keyword evidence="2" id="KW-1185">Reference proteome</keyword>
<dbReference type="OrthoDB" id="6141877at2759"/>
<proteinExistence type="predicted"/>
<accession>A0A6S7FW91</accession>
<feature type="non-terminal residue" evidence="1">
    <location>
        <position position="775"/>
    </location>
</feature>
<dbReference type="Proteomes" id="UP001152795">
    <property type="component" value="Unassembled WGS sequence"/>
</dbReference>
<dbReference type="EMBL" id="CACRXK020000423">
    <property type="protein sequence ID" value="CAB3981733.1"/>
    <property type="molecule type" value="Genomic_DNA"/>
</dbReference>
<evidence type="ECO:0000313" key="2">
    <source>
        <dbReference type="Proteomes" id="UP001152795"/>
    </source>
</evidence>
<dbReference type="InterPro" id="IPR013087">
    <property type="entry name" value="Znf_C2H2_type"/>
</dbReference>
<dbReference type="PANTHER" id="PTHR33845:SF1">
    <property type="entry name" value="C2H2-TYPE DOMAIN-CONTAINING PROTEIN"/>
    <property type="match status" value="1"/>
</dbReference>
<evidence type="ECO:0000313" key="1">
    <source>
        <dbReference type="EMBL" id="CAB3981733.1"/>
    </source>
</evidence>
<protein>
    <submittedName>
        <fullName evidence="1">SURP and G-patch domain-containing 1</fullName>
    </submittedName>
</protein>
<sequence length="775" mass="88348">GTKPLVDVLKKFSERQNGNAWRRRINRRTALYNINLRTDSRDKKEHVWLRSMQKMICSHDTAKFCRLGTSFDDDDDERSSDLDSTLLEVLVECYDNANCWSSRRQILSIMADKVSFTTLQKWIPEQIVHISSSSRIPDHCRPYALSHASDPDYLQSCKHKHDLICDRCNLFPAAVREMESVLDEDDIPLEEKEEMKFIVTQAKKNIEAWKAHLLRSVNQDQARLDILDKLDDTSVLVILDWAMKFIPRRYRESQADWFGKRGISWHISVAMRKVDGKLQNLTLVHVFDKSNQDSLYVIAVIDDVIFQLKRAMPELKSVNFRQDNAACYHSSATVIGVQNLARKHKVAIRIDFSDPQGGKGPCDRKAAVLKNHMRTYLNSGNDITNAVQMKTAMESNGSVRGLSVVLGGSLQIPEKYLPEKWEGVSLINDVVYKKRNMEVWRAYDVGNGKTIQYTKFESTKSSSSVTLPTLNKMEDSDQIPDFCDVLARKSRKEKETKTDAESHEDDSDTDDDTLFTCSEEGCVKAFQRFSSLQKHLDFGKHQYALEKETFLDRAMQIYAENLESGKANIEEVQESASQPSSDIPPLLMGWALKYSSSSRRFTEAQKKYLTDLFVLGEQTGRKADPEQVSKAMRKTRGANGSFLFDAGSYLTSKQITSFFSRLSAKKSLPATCSSTADNDEEESIDDMLASQEEIEFERVRQELLSEFVIAHPIVFDTYNICQMVAVSGLSKLSISVLQDICKYFELDCSDITKKRKQPYADILTEFVKNSCTCTN</sequence>
<name>A0A6S7FW91_PARCT</name>
<organism evidence="1 2">
    <name type="scientific">Paramuricea clavata</name>
    <name type="common">Red gorgonian</name>
    <name type="synonym">Violescent sea-whip</name>
    <dbReference type="NCBI Taxonomy" id="317549"/>
    <lineage>
        <taxon>Eukaryota</taxon>
        <taxon>Metazoa</taxon>
        <taxon>Cnidaria</taxon>
        <taxon>Anthozoa</taxon>
        <taxon>Octocorallia</taxon>
        <taxon>Malacalcyonacea</taxon>
        <taxon>Plexauridae</taxon>
        <taxon>Paramuricea</taxon>
    </lineage>
</organism>
<dbReference type="PROSITE" id="PS00028">
    <property type="entry name" value="ZINC_FINGER_C2H2_1"/>
    <property type="match status" value="1"/>
</dbReference>
<dbReference type="PROSITE" id="PS50157">
    <property type="entry name" value="ZINC_FINGER_C2H2_2"/>
    <property type="match status" value="1"/>
</dbReference>
<dbReference type="PANTHER" id="PTHR33845">
    <property type="entry name" value="C2H2-TYPE DOMAIN-CONTAINING PROTEIN"/>
    <property type="match status" value="1"/>
</dbReference>
<reference evidence="1" key="1">
    <citation type="submission" date="2020-04" db="EMBL/GenBank/DDBJ databases">
        <authorList>
            <person name="Alioto T."/>
            <person name="Alioto T."/>
            <person name="Gomez Garrido J."/>
        </authorList>
    </citation>
    <scope>NUCLEOTIDE SEQUENCE</scope>
    <source>
        <strain evidence="1">A484AB</strain>
    </source>
</reference>
<comment type="caution">
    <text evidence="1">The sequence shown here is derived from an EMBL/GenBank/DDBJ whole genome shotgun (WGS) entry which is preliminary data.</text>
</comment>